<proteinExistence type="predicted"/>
<evidence type="ECO:0000313" key="6">
    <source>
        <dbReference type="Proteomes" id="UP000669133"/>
    </source>
</evidence>
<dbReference type="PANTHER" id="PTHR31145:SF6">
    <property type="entry name" value="INTEGRAL MEMBRANE PROTEIN (AFU_ORTHOLOGUE AFUA_7G01610)"/>
    <property type="match status" value="1"/>
</dbReference>
<gene>
    <name evidence="5" type="ORF">I9W82_004006</name>
</gene>
<dbReference type="GO" id="GO:0055085">
    <property type="term" value="P:transmembrane transport"/>
    <property type="evidence" value="ECO:0007669"/>
    <property type="project" value="TreeGrafter"/>
</dbReference>
<reference evidence="5 6" key="1">
    <citation type="submission" date="2020-12" db="EMBL/GenBank/DDBJ databases">
        <title>Effect of drift, selection, and recombination on the evolution of hybrid genomes in Candida yeast pathogens.</title>
        <authorList>
            <person name="Mixao V."/>
            <person name="Ksiezopolska E."/>
            <person name="Saus E."/>
            <person name="Boekhout T."/>
            <person name="Gacser A."/>
            <person name="Gabaldon T."/>
        </authorList>
    </citation>
    <scope>NUCLEOTIDE SEQUENCE [LARGE SCALE GENOMIC DNA]</scope>
    <source>
        <strain evidence="5 6">BP57</strain>
    </source>
</reference>
<dbReference type="InterPro" id="IPR040241">
    <property type="entry name" value="TRP_Flc/Pkd2-like"/>
</dbReference>
<keyword evidence="2" id="KW-0812">Transmembrane</keyword>
<dbReference type="EMBL" id="JAEOAQ010000005">
    <property type="protein sequence ID" value="KAG5418478.1"/>
    <property type="molecule type" value="Genomic_DNA"/>
</dbReference>
<comment type="caution">
    <text evidence="5">The sequence shown here is derived from an EMBL/GenBank/DDBJ whole genome shotgun (WGS) entry which is preliminary data.</text>
</comment>
<evidence type="ECO:0000256" key="1">
    <source>
        <dbReference type="SAM" id="MobiDB-lite"/>
    </source>
</evidence>
<feature type="region of interest" description="Disordered" evidence="1">
    <location>
        <begin position="1028"/>
        <end position="1053"/>
    </location>
</feature>
<feature type="domain" description="TRP C-terminal" evidence="4">
    <location>
        <begin position="389"/>
        <end position="793"/>
    </location>
</feature>
<feature type="transmembrane region" description="Helical" evidence="2">
    <location>
        <begin position="613"/>
        <end position="634"/>
    </location>
</feature>
<dbReference type="GO" id="GO:0016020">
    <property type="term" value="C:membrane"/>
    <property type="evidence" value="ECO:0007669"/>
    <property type="project" value="TreeGrafter"/>
</dbReference>
<dbReference type="GeneID" id="93652635"/>
<feature type="transmembrane region" description="Helical" evidence="2">
    <location>
        <begin position="266"/>
        <end position="285"/>
    </location>
</feature>
<feature type="compositionally biased region" description="Low complexity" evidence="1">
    <location>
        <begin position="128"/>
        <end position="159"/>
    </location>
</feature>
<keyword evidence="2" id="KW-1133">Transmembrane helix</keyword>
<feature type="transmembrane region" description="Helical" evidence="2">
    <location>
        <begin position="670"/>
        <end position="690"/>
    </location>
</feature>
<dbReference type="RefSeq" id="XP_067547594.1">
    <property type="nucleotide sequence ID" value="XM_067693033.1"/>
</dbReference>
<evidence type="ECO:0000256" key="2">
    <source>
        <dbReference type="SAM" id="Phobius"/>
    </source>
</evidence>
<feature type="transmembrane region" description="Helical" evidence="2">
    <location>
        <begin position="467"/>
        <end position="486"/>
    </location>
</feature>
<dbReference type="OrthoDB" id="5312224at2759"/>
<evidence type="ECO:0000256" key="3">
    <source>
        <dbReference type="SAM" id="SignalP"/>
    </source>
</evidence>
<dbReference type="AlphaFoldDB" id="A0A8H8D9R8"/>
<sequence length="1053" mass="119290">MGRRLHLLLAIVFIYFTQLTLSTFVDSQICDLNDAVFNLRPFITDVAVDQPEKKLRFLINSQVINYFGNNSDTSPAFTDLNSTTGFYTKLRVKVSYMGRQIIDETKHFCDFVAVKDTVEYRKGPRFENNSSNHTSNTTSIYPSHNTTLSNSTHNTTSQHKGIIPRIHTQSTYSNNSLIGHFNDTTLGSSNLTISQLFSNSTGALVQCPLYYNDSILLLYDVDISQHFHRLGSYQVHFTVYDNNYSQDVLACSKSYITLIQPDFIDAVINAGVLSLLVITVFVNVFTMACSSYQESTNPYLFKASTICNAKLLKQGDASLSGIITYLQYAFFLGGLDLQYPGFYQPMIGQISWCALIDFILVQDNPFGHMLQSDDGVYITLSTGGLSSLTQYNSRARIKDTWPNFMADLGMVICLSIVVRQVLMFLKRYLDGALESHYHKSLVKNPSAFVFFSRKNLYLVVGQILQNWLSIFAMPYLVLTLFMFLAATDLNGKHRSFSDYHDLKVGALSFTTSYNELRIPHKLFSFGETFASPWGNYLQFGNETATSGTIFGKRDESNTSSAIATTSSTWQDPSKSVLGSYSSESIFNNTDTSQKHHGNNYLTISNGTLSVSSILLAVWLGLVLFFIFNYLVSFYGKWKVKTSSKVSRLYTNLKSILIWSFLYHKYKPQRVSYVIFDFAIMFINSIVIGVLQNSGVAQVTCLIITSVAELIALFTLKPYFVPVAPWSSHFVLPVARILCTVLCIPFIGSVNASEAVKTYVAYIQLLIHTAVVLIFITQLVYWLIRTCISIHKTRLNTHPVIQQLNVVNSQDEFERQFEYKAIVSPFNQMRRQFTHESHANSIWPSYGGANNNNDDTASSIGEEEFLFRGRGARLVANHNEMSNDIIYSHDSPTATAFSSSSDANSIQSSFVQQMKESELRKLKNDYRVREIDQVYEKYFVNDEIDPEVKELWENRKLANGIFHEAYCSSSTGNSYNNRYTRNNNYNEYNKEGKSSSAFAMKLRNIVNKQQPKPMEPAFVVSRPRPLIVKTLDEVKQKQQKQQSRQSPEHAASDP</sequence>
<evidence type="ECO:0000313" key="5">
    <source>
        <dbReference type="EMBL" id="KAG5418478.1"/>
    </source>
</evidence>
<keyword evidence="3" id="KW-0732">Signal</keyword>
<feature type="transmembrane region" description="Helical" evidence="2">
    <location>
        <begin position="696"/>
        <end position="715"/>
    </location>
</feature>
<feature type="domain" description="TRP C-terminal" evidence="4">
    <location>
        <begin position="289"/>
        <end position="369"/>
    </location>
</feature>
<dbReference type="Proteomes" id="UP000669133">
    <property type="component" value="Unassembled WGS sequence"/>
</dbReference>
<feature type="transmembrane region" description="Helical" evidence="2">
    <location>
        <begin position="727"/>
        <end position="746"/>
    </location>
</feature>
<dbReference type="Pfam" id="PF06011">
    <property type="entry name" value="TRP"/>
    <property type="match status" value="2"/>
</dbReference>
<keyword evidence="2" id="KW-0472">Membrane</keyword>
<feature type="transmembrane region" description="Helical" evidence="2">
    <location>
        <begin position="404"/>
        <end position="425"/>
    </location>
</feature>
<feature type="transmembrane region" description="Helical" evidence="2">
    <location>
        <begin position="758"/>
        <end position="783"/>
    </location>
</feature>
<feature type="chain" id="PRO_5034287188" description="TRP C-terminal domain-containing protein" evidence="3">
    <location>
        <begin position="23"/>
        <end position="1053"/>
    </location>
</feature>
<feature type="region of interest" description="Disordered" evidence="1">
    <location>
        <begin position="125"/>
        <end position="159"/>
    </location>
</feature>
<organism evidence="5 6">
    <name type="scientific">Candida metapsilosis</name>
    <dbReference type="NCBI Taxonomy" id="273372"/>
    <lineage>
        <taxon>Eukaryota</taxon>
        <taxon>Fungi</taxon>
        <taxon>Dikarya</taxon>
        <taxon>Ascomycota</taxon>
        <taxon>Saccharomycotina</taxon>
        <taxon>Pichiomycetes</taxon>
        <taxon>Debaryomycetaceae</taxon>
        <taxon>Candida/Lodderomyces clade</taxon>
        <taxon>Candida</taxon>
    </lineage>
</organism>
<dbReference type="PANTHER" id="PTHR31145">
    <property type="entry name" value="INTEGRAL MEMBRANE PROTEIN (AFU_ORTHOLOGUE AFUA_7G01610)"/>
    <property type="match status" value="1"/>
</dbReference>
<accession>A0A8H8D9R8</accession>
<evidence type="ECO:0000259" key="4">
    <source>
        <dbReference type="Pfam" id="PF06011"/>
    </source>
</evidence>
<name>A0A8H8D9R8_9ASCO</name>
<feature type="signal peptide" evidence="3">
    <location>
        <begin position="1"/>
        <end position="22"/>
    </location>
</feature>
<dbReference type="InterPro" id="IPR010308">
    <property type="entry name" value="TRP_C"/>
</dbReference>
<keyword evidence="6" id="KW-1185">Reference proteome</keyword>
<protein>
    <recommendedName>
        <fullName evidence="4">TRP C-terminal domain-containing protein</fullName>
    </recommendedName>
</protein>